<dbReference type="GO" id="GO:0003677">
    <property type="term" value="F:DNA binding"/>
    <property type="evidence" value="ECO:0007669"/>
    <property type="project" value="UniProtKB-UniRule"/>
</dbReference>
<evidence type="ECO:0000313" key="5">
    <source>
        <dbReference type="Proteomes" id="UP000095210"/>
    </source>
</evidence>
<dbReference type="GO" id="GO:0006355">
    <property type="term" value="P:regulation of DNA-templated transcription"/>
    <property type="evidence" value="ECO:0007669"/>
    <property type="project" value="InterPro"/>
</dbReference>
<dbReference type="PROSITE" id="PS51755">
    <property type="entry name" value="OMPR_PHOB"/>
    <property type="match status" value="1"/>
</dbReference>
<feature type="domain" description="OmpR/PhoB-type" evidence="3">
    <location>
        <begin position="281"/>
        <end position="373"/>
    </location>
</feature>
<dbReference type="InterPro" id="IPR003754">
    <property type="entry name" value="4pyrrol_synth_uPrphyn_synth"/>
</dbReference>
<dbReference type="EC" id="4.2.1.75" evidence="4"/>
<dbReference type="InterPro" id="IPR036108">
    <property type="entry name" value="4pyrrol_syn_uPrphyn_synt_sf"/>
</dbReference>
<accession>A0AAC9HNV6</accession>
<organism evidence="4 5">
    <name type="scientific">Actinoalloteichus hymeniacidonis</name>
    <dbReference type="NCBI Taxonomy" id="340345"/>
    <lineage>
        <taxon>Bacteria</taxon>
        <taxon>Bacillati</taxon>
        <taxon>Actinomycetota</taxon>
        <taxon>Actinomycetes</taxon>
        <taxon>Pseudonocardiales</taxon>
        <taxon>Pseudonocardiaceae</taxon>
        <taxon>Actinoalloteichus</taxon>
    </lineage>
</organism>
<dbReference type="CDD" id="cd00383">
    <property type="entry name" value="trans_reg_C"/>
    <property type="match status" value="1"/>
</dbReference>
<dbReference type="InterPro" id="IPR016032">
    <property type="entry name" value="Sig_transdc_resp-reg_C-effctor"/>
</dbReference>
<evidence type="ECO:0000256" key="2">
    <source>
        <dbReference type="PROSITE-ProRule" id="PRU01091"/>
    </source>
</evidence>
<dbReference type="Pfam" id="PF00486">
    <property type="entry name" value="Trans_reg_C"/>
    <property type="match status" value="1"/>
</dbReference>
<sequence length="376" mass="39747">MTEHQATEVGELLPLAGFTVGVTAARRADELIALLERKGALVVHAPAIRITPLADDVRLRAATEAVLRTPVDTVVVTTAIGFRGWLEAAEGWGLGNGLLGRLGAARLLTRGPKSRGAVRAAGLIETWSPPAESNAEMLRHLLATGVSGQRIAVQLHGEPLPAFVAALRDAGAEVVEVPVYRWEPPVDPGPLHRLVDAVLTKQVDALTFTSAPAAVNLLAVASTTEREESLLAELRRNVLVACVGSICAGPLVARAVPVVRPERARIGALVRELAVTLPARAGRLRIAARDVELRGHAAVVDGRLRPVARAPMAVFRALAATPGRVVPRRRLLAALPSGGDEHAVETAIGRLRTALGEPRLVQTVVKRGYRLAVDPP</sequence>
<dbReference type="PANTHER" id="PTHR40082">
    <property type="entry name" value="BLR5956 PROTEIN"/>
    <property type="match status" value="1"/>
</dbReference>
<keyword evidence="1 2" id="KW-0238">DNA-binding</keyword>
<dbReference type="CDD" id="cd06578">
    <property type="entry name" value="HemD"/>
    <property type="match status" value="1"/>
</dbReference>
<evidence type="ECO:0000256" key="1">
    <source>
        <dbReference type="ARBA" id="ARBA00023125"/>
    </source>
</evidence>
<dbReference type="AlphaFoldDB" id="A0AAC9HNV6"/>
<dbReference type="GO" id="GO:0000160">
    <property type="term" value="P:phosphorelay signal transduction system"/>
    <property type="evidence" value="ECO:0007669"/>
    <property type="project" value="InterPro"/>
</dbReference>
<dbReference type="Gene3D" id="3.40.50.10090">
    <property type="match status" value="2"/>
</dbReference>
<evidence type="ECO:0000259" key="3">
    <source>
        <dbReference type="PROSITE" id="PS51755"/>
    </source>
</evidence>
<dbReference type="NCBIfam" id="NF005568">
    <property type="entry name" value="PRK07239.1"/>
    <property type="match status" value="1"/>
</dbReference>
<dbReference type="SMART" id="SM00862">
    <property type="entry name" value="Trans_reg_C"/>
    <property type="match status" value="1"/>
</dbReference>
<dbReference type="KEGG" id="ahm:TL08_09255"/>
<protein>
    <submittedName>
        <fullName evidence="4">Uroporphyrinogen-III synthase</fullName>
        <ecNumber evidence="4">4.2.1.75</ecNumber>
    </submittedName>
</protein>
<dbReference type="Gene3D" id="1.10.10.10">
    <property type="entry name" value="Winged helix-like DNA-binding domain superfamily/Winged helix DNA-binding domain"/>
    <property type="match status" value="1"/>
</dbReference>
<keyword evidence="5" id="KW-1185">Reference proteome</keyword>
<dbReference type="SUPFAM" id="SSF46894">
    <property type="entry name" value="C-terminal effector domain of the bipartite response regulators"/>
    <property type="match status" value="1"/>
</dbReference>
<gene>
    <name evidence="4" type="ORF">TL08_09255</name>
</gene>
<dbReference type="PANTHER" id="PTHR40082:SF1">
    <property type="entry name" value="BLR5956 PROTEIN"/>
    <property type="match status" value="1"/>
</dbReference>
<dbReference type="InterPro" id="IPR036388">
    <property type="entry name" value="WH-like_DNA-bd_sf"/>
</dbReference>
<dbReference type="RefSeq" id="WP_069848142.1">
    <property type="nucleotide sequence ID" value="NZ_CP014859.1"/>
</dbReference>
<dbReference type="Pfam" id="PF02602">
    <property type="entry name" value="HEM4"/>
    <property type="match status" value="1"/>
</dbReference>
<dbReference type="EMBL" id="CP014859">
    <property type="protein sequence ID" value="AOS62666.1"/>
    <property type="molecule type" value="Genomic_DNA"/>
</dbReference>
<reference evidence="5" key="1">
    <citation type="submission" date="2016-03" db="EMBL/GenBank/DDBJ databases">
        <title>Complete genome sequence of the type strain Actinoalloteichus hymeniacidonis DSM 45092.</title>
        <authorList>
            <person name="Schaffert L."/>
            <person name="Albersmeier A."/>
            <person name="Winkler A."/>
            <person name="Kalinowski J."/>
            <person name="Zotchev S."/>
            <person name="Ruckert C."/>
        </authorList>
    </citation>
    <scope>NUCLEOTIDE SEQUENCE [LARGE SCALE GENOMIC DNA]</scope>
    <source>
        <strain evidence="5">HPA177(T) (DSM 45092(T))</strain>
    </source>
</reference>
<dbReference type="SUPFAM" id="SSF69618">
    <property type="entry name" value="HemD-like"/>
    <property type="match status" value="1"/>
</dbReference>
<feature type="DNA-binding region" description="OmpR/PhoB-type" evidence="2">
    <location>
        <begin position="281"/>
        <end position="373"/>
    </location>
</feature>
<dbReference type="InterPro" id="IPR001867">
    <property type="entry name" value="OmpR/PhoB-type_DNA-bd"/>
</dbReference>
<dbReference type="GO" id="GO:0004852">
    <property type="term" value="F:uroporphyrinogen-III synthase activity"/>
    <property type="evidence" value="ECO:0007669"/>
    <property type="project" value="UniProtKB-EC"/>
</dbReference>
<name>A0AAC9HNV6_9PSEU</name>
<dbReference type="Proteomes" id="UP000095210">
    <property type="component" value="Chromosome"/>
</dbReference>
<keyword evidence="4" id="KW-0456">Lyase</keyword>
<evidence type="ECO:0000313" key="4">
    <source>
        <dbReference type="EMBL" id="AOS62666.1"/>
    </source>
</evidence>
<dbReference type="InterPro" id="IPR039793">
    <property type="entry name" value="UROS/Hem4"/>
</dbReference>
<proteinExistence type="predicted"/>
<dbReference type="GO" id="GO:0006780">
    <property type="term" value="P:uroporphyrinogen III biosynthetic process"/>
    <property type="evidence" value="ECO:0007669"/>
    <property type="project" value="InterPro"/>
</dbReference>